<evidence type="ECO:0000256" key="2">
    <source>
        <dbReference type="SAM" id="Phobius"/>
    </source>
</evidence>
<gene>
    <name evidence="3" type="ORF">AB205_0164060</name>
</gene>
<sequence length="194" mass="21768">IANLIQLNVRRGHSAAVYTSGLRSTSVGHQSTFFRVTHTGAPVDTWGVSICETWSKKVSIAVWLKGIFNHVFNLDLFPNRQLYTTSKQCFIFIFLDSYLCAKYTFCFILIGEKRLRQQATRDPRPRQPEWVVSPSPPEDVEEGKVEEVGDMGTPPGDVLVVEGEAAEPFSTDSAQKLIGQIMYGFFFQCSIPVL</sequence>
<protein>
    <submittedName>
        <fullName evidence="3">Uncharacterized protein</fullName>
    </submittedName>
</protein>
<organism evidence="3 4">
    <name type="scientific">Aquarana catesbeiana</name>
    <name type="common">American bullfrog</name>
    <name type="synonym">Rana catesbeiana</name>
    <dbReference type="NCBI Taxonomy" id="8400"/>
    <lineage>
        <taxon>Eukaryota</taxon>
        <taxon>Metazoa</taxon>
        <taxon>Chordata</taxon>
        <taxon>Craniata</taxon>
        <taxon>Vertebrata</taxon>
        <taxon>Euteleostomi</taxon>
        <taxon>Amphibia</taxon>
        <taxon>Batrachia</taxon>
        <taxon>Anura</taxon>
        <taxon>Neobatrachia</taxon>
        <taxon>Ranoidea</taxon>
        <taxon>Ranidae</taxon>
        <taxon>Aquarana</taxon>
    </lineage>
</organism>
<keyword evidence="2" id="KW-1133">Transmembrane helix</keyword>
<evidence type="ECO:0000313" key="4">
    <source>
        <dbReference type="Proteomes" id="UP000228934"/>
    </source>
</evidence>
<dbReference type="AlphaFoldDB" id="A0A2G9Q896"/>
<evidence type="ECO:0000313" key="3">
    <source>
        <dbReference type="EMBL" id="PIO11822.1"/>
    </source>
</evidence>
<accession>A0A2G9Q896</accession>
<name>A0A2G9Q896_AQUCT</name>
<dbReference type="Proteomes" id="UP000228934">
    <property type="component" value="Unassembled WGS sequence"/>
</dbReference>
<keyword evidence="4" id="KW-1185">Reference proteome</keyword>
<feature type="transmembrane region" description="Helical" evidence="2">
    <location>
        <begin position="90"/>
        <end position="111"/>
    </location>
</feature>
<feature type="non-terminal residue" evidence="3">
    <location>
        <position position="1"/>
    </location>
</feature>
<keyword evidence="2" id="KW-0472">Membrane</keyword>
<keyword evidence="2" id="KW-0812">Transmembrane</keyword>
<feature type="region of interest" description="Disordered" evidence="1">
    <location>
        <begin position="118"/>
        <end position="148"/>
    </location>
</feature>
<feature type="compositionally biased region" description="Basic and acidic residues" evidence="1">
    <location>
        <begin position="118"/>
        <end position="127"/>
    </location>
</feature>
<evidence type="ECO:0000256" key="1">
    <source>
        <dbReference type="SAM" id="MobiDB-lite"/>
    </source>
</evidence>
<dbReference type="EMBL" id="KZ060779">
    <property type="protein sequence ID" value="PIO11822.1"/>
    <property type="molecule type" value="Genomic_DNA"/>
</dbReference>
<reference evidence="4" key="1">
    <citation type="journal article" date="2017" name="Nat. Commun.">
        <title>The North American bullfrog draft genome provides insight into hormonal regulation of long noncoding RNA.</title>
        <authorList>
            <person name="Hammond S.A."/>
            <person name="Warren R.L."/>
            <person name="Vandervalk B.P."/>
            <person name="Kucuk E."/>
            <person name="Khan H."/>
            <person name="Gibb E.A."/>
            <person name="Pandoh P."/>
            <person name="Kirk H."/>
            <person name="Zhao Y."/>
            <person name="Jones M."/>
            <person name="Mungall A.J."/>
            <person name="Coope R."/>
            <person name="Pleasance S."/>
            <person name="Moore R.A."/>
            <person name="Holt R.A."/>
            <person name="Round J.M."/>
            <person name="Ohora S."/>
            <person name="Walle B.V."/>
            <person name="Veldhoen N."/>
            <person name="Helbing C.C."/>
            <person name="Birol I."/>
        </authorList>
    </citation>
    <scope>NUCLEOTIDE SEQUENCE [LARGE SCALE GENOMIC DNA]</scope>
</reference>
<proteinExistence type="predicted"/>